<keyword evidence="4" id="KW-0804">Transcription</keyword>
<dbReference type="Gene3D" id="3.40.190.290">
    <property type="match status" value="1"/>
</dbReference>
<feature type="domain" description="HTH lysR-type" evidence="5">
    <location>
        <begin position="1"/>
        <end position="59"/>
    </location>
</feature>
<dbReference type="Gene3D" id="1.10.10.10">
    <property type="entry name" value="Winged helix-like DNA-binding domain superfamily/Winged helix DNA-binding domain"/>
    <property type="match status" value="1"/>
</dbReference>
<evidence type="ECO:0000259" key="5">
    <source>
        <dbReference type="PROSITE" id="PS50931"/>
    </source>
</evidence>
<reference evidence="6 7" key="1">
    <citation type="journal article" date="2018" name="Syst. Appl. Microbiol.">
        <title>Photobacterium carnosum sp. nov., isolated from spoiled modified atmosphere packaged poultry meat.</title>
        <authorList>
            <person name="Hilgarth M."/>
            <person name="Fuertes S."/>
            <person name="Ehrmann M."/>
            <person name="Vogel R.F."/>
        </authorList>
    </citation>
    <scope>NUCLEOTIDE SEQUENCE [LARGE SCALE GENOMIC DNA]</scope>
    <source>
        <strain evidence="6 7">TMW 2.2021</strain>
    </source>
</reference>
<comment type="similarity">
    <text evidence="1">Belongs to the LysR transcriptional regulatory family.</text>
</comment>
<gene>
    <name evidence="6" type="ORF">CIK00_16680</name>
</gene>
<dbReference type="InterPro" id="IPR005119">
    <property type="entry name" value="LysR_subst-bd"/>
</dbReference>
<dbReference type="CDD" id="cd08422">
    <property type="entry name" value="PBP2_CrgA_like"/>
    <property type="match status" value="1"/>
</dbReference>
<name>A0A2N4UNW7_9GAMM</name>
<dbReference type="InterPro" id="IPR036390">
    <property type="entry name" value="WH_DNA-bd_sf"/>
</dbReference>
<proteinExistence type="inferred from homology"/>
<dbReference type="InterPro" id="IPR058163">
    <property type="entry name" value="LysR-type_TF_proteobact-type"/>
</dbReference>
<evidence type="ECO:0000256" key="1">
    <source>
        <dbReference type="ARBA" id="ARBA00009437"/>
    </source>
</evidence>
<dbReference type="GO" id="GO:0043565">
    <property type="term" value="F:sequence-specific DNA binding"/>
    <property type="evidence" value="ECO:0007669"/>
    <property type="project" value="TreeGrafter"/>
</dbReference>
<keyword evidence="7" id="KW-1185">Reference proteome</keyword>
<dbReference type="Pfam" id="PF03466">
    <property type="entry name" value="LysR_substrate"/>
    <property type="match status" value="1"/>
</dbReference>
<dbReference type="InterPro" id="IPR000847">
    <property type="entry name" value="LysR_HTH_N"/>
</dbReference>
<dbReference type="PROSITE" id="PS50931">
    <property type="entry name" value="HTH_LYSR"/>
    <property type="match status" value="1"/>
</dbReference>
<evidence type="ECO:0000256" key="4">
    <source>
        <dbReference type="ARBA" id="ARBA00023163"/>
    </source>
</evidence>
<keyword evidence="2" id="KW-0805">Transcription regulation</keyword>
<dbReference type="SUPFAM" id="SSF46785">
    <property type="entry name" value="Winged helix' DNA-binding domain"/>
    <property type="match status" value="1"/>
</dbReference>
<dbReference type="PANTHER" id="PTHR30537:SF5">
    <property type="entry name" value="HTH-TYPE TRANSCRIPTIONAL ACTIVATOR TTDR-RELATED"/>
    <property type="match status" value="1"/>
</dbReference>
<dbReference type="Pfam" id="PF00126">
    <property type="entry name" value="HTH_1"/>
    <property type="match status" value="1"/>
</dbReference>
<keyword evidence="3" id="KW-0238">DNA-binding</keyword>
<dbReference type="PANTHER" id="PTHR30537">
    <property type="entry name" value="HTH-TYPE TRANSCRIPTIONAL REGULATOR"/>
    <property type="match status" value="1"/>
</dbReference>
<sequence>MDRITSIEIFVRAVELGSFAAVAEERDISAQMVGKHIHGLESSLGVKLLAKSTRFQALTTAGEQFHRRCLNILSEMKAAQEDIYLDLNEPVGKLKIYCGVNLGISLLSPLLGQFIQQYPQLEINLTLDNNPPDIHRNGYDLIFHDRIEGYEFLVGHQICSFEMIACATPEYLQQHGVPREPKALEHHQCLRHTTAYNAYCWCFKNQAGDHFSPRISSRFTINSGQAMLAAAMEGAGITIQPNFQVQAALDSGILVQILADYQLPKIDLFMLYKPSLRQTSRLTLLNDFLQRAIKNQLNIK</sequence>
<evidence type="ECO:0000256" key="2">
    <source>
        <dbReference type="ARBA" id="ARBA00023015"/>
    </source>
</evidence>
<evidence type="ECO:0000313" key="7">
    <source>
        <dbReference type="Proteomes" id="UP000234420"/>
    </source>
</evidence>
<organism evidence="6 7">
    <name type="scientific">Photobacterium carnosum</name>
    <dbReference type="NCBI Taxonomy" id="2023717"/>
    <lineage>
        <taxon>Bacteria</taxon>
        <taxon>Pseudomonadati</taxon>
        <taxon>Pseudomonadota</taxon>
        <taxon>Gammaproteobacteria</taxon>
        <taxon>Vibrionales</taxon>
        <taxon>Vibrionaceae</taxon>
        <taxon>Photobacterium</taxon>
    </lineage>
</organism>
<accession>A0A2N4UNW7</accession>
<dbReference type="Proteomes" id="UP000234420">
    <property type="component" value="Unassembled WGS sequence"/>
</dbReference>
<evidence type="ECO:0000256" key="3">
    <source>
        <dbReference type="ARBA" id="ARBA00023125"/>
    </source>
</evidence>
<dbReference type="AlphaFoldDB" id="A0A2N4UNW7"/>
<dbReference type="RefSeq" id="WP_101769793.1">
    <property type="nucleotide sequence ID" value="NZ_BPPU01000001.1"/>
</dbReference>
<dbReference type="SUPFAM" id="SSF53850">
    <property type="entry name" value="Periplasmic binding protein-like II"/>
    <property type="match status" value="1"/>
</dbReference>
<dbReference type="InterPro" id="IPR036388">
    <property type="entry name" value="WH-like_DNA-bd_sf"/>
</dbReference>
<comment type="caution">
    <text evidence="6">The sequence shown here is derived from an EMBL/GenBank/DDBJ whole genome shotgun (WGS) entry which is preliminary data.</text>
</comment>
<protein>
    <submittedName>
        <fullName evidence="6">LysR family transcriptional regulator</fullName>
    </submittedName>
</protein>
<dbReference type="GO" id="GO:0003700">
    <property type="term" value="F:DNA-binding transcription factor activity"/>
    <property type="evidence" value="ECO:0007669"/>
    <property type="project" value="InterPro"/>
</dbReference>
<dbReference type="EMBL" id="NPIB01000025">
    <property type="protein sequence ID" value="PLC56709.1"/>
    <property type="molecule type" value="Genomic_DNA"/>
</dbReference>
<evidence type="ECO:0000313" key="6">
    <source>
        <dbReference type="EMBL" id="PLC56709.1"/>
    </source>
</evidence>
<dbReference type="GO" id="GO:0006351">
    <property type="term" value="P:DNA-templated transcription"/>
    <property type="evidence" value="ECO:0007669"/>
    <property type="project" value="TreeGrafter"/>
</dbReference>